<dbReference type="AlphaFoldDB" id="A0A8T8HVF2"/>
<dbReference type="RefSeq" id="WP_204844491.1">
    <property type="nucleotide sequence ID" value="NZ_JAFBCL010000001.1"/>
</dbReference>
<evidence type="ECO:0000313" key="1">
    <source>
        <dbReference type="EMBL" id="MBM7813913.1"/>
    </source>
</evidence>
<evidence type="ECO:0000313" key="2">
    <source>
        <dbReference type="EMBL" id="QTR02339.1"/>
    </source>
</evidence>
<protein>
    <submittedName>
        <fullName evidence="2">Uncharacterized protein</fullName>
    </submittedName>
</protein>
<evidence type="ECO:0000313" key="4">
    <source>
        <dbReference type="Proteomes" id="UP001195724"/>
    </source>
</evidence>
<gene>
    <name evidence="2" type="ORF">J7S33_24760</name>
    <name evidence="1" type="ORF">JOE68_004778</name>
</gene>
<dbReference type="Proteomes" id="UP001195724">
    <property type="component" value="Unassembled WGS sequence"/>
</dbReference>
<dbReference type="EMBL" id="CP072788">
    <property type="protein sequence ID" value="QTR02339.1"/>
    <property type="molecule type" value="Genomic_DNA"/>
</dbReference>
<reference evidence="1 4" key="1">
    <citation type="submission" date="2021-01" db="EMBL/GenBank/DDBJ databases">
        <title>Sequencing the genomes of 1000 actinobacteria strains.</title>
        <authorList>
            <person name="Klenk H.-P."/>
        </authorList>
    </citation>
    <scope>NUCLEOTIDE SEQUENCE [LARGE SCALE GENOMIC DNA]</scope>
    <source>
        <strain evidence="1 4">DSM 44581</strain>
    </source>
</reference>
<name>A0A8T8HVF2_9PSEU</name>
<dbReference type="Proteomes" id="UP000671828">
    <property type="component" value="Chromosome"/>
</dbReference>
<organism evidence="2 3">
    <name type="scientific">Saccharothrix algeriensis</name>
    <dbReference type="NCBI Taxonomy" id="173560"/>
    <lineage>
        <taxon>Bacteria</taxon>
        <taxon>Bacillati</taxon>
        <taxon>Actinomycetota</taxon>
        <taxon>Actinomycetes</taxon>
        <taxon>Pseudonocardiales</taxon>
        <taxon>Pseudonocardiaceae</taxon>
        <taxon>Saccharothrix</taxon>
    </lineage>
</organism>
<sequence>MVVQLPELSVVQGARGSTGLGTGIAWPDPDPGRLLRPSVLVSDPRAYELLGTGVRTAPRQSIVDEVGRHP</sequence>
<keyword evidence="4" id="KW-1185">Reference proteome</keyword>
<accession>A0A8T8HVF2</accession>
<proteinExistence type="predicted"/>
<evidence type="ECO:0000313" key="3">
    <source>
        <dbReference type="Proteomes" id="UP000671828"/>
    </source>
</evidence>
<dbReference type="EMBL" id="JAFBCL010000001">
    <property type="protein sequence ID" value="MBM7813913.1"/>
    <property type="molecule type" value="Genomic_DNA"/>
</dbReference>
<reference evidence="2" key="2">
    <citation type="submission" date="2021-04" db="EMBL/GenBank/DDBJ databases">
        <title>Saccharothrix algeriensis WGS.</title>
        <authorList>
            <person name="Stuskova K."/>
            <person name="Hakalova E."/>
            <person name="Tebbal A.B."/>
            <person name="Eichmeier A."/>
        </authorList>
    </citation>
    <scope>NUCLEOTIDE SEQUENCE</scope>
    <source>
        <strain evidence="2">NRRL B-24137</strain>
    </source>
</reference>